<feature type="binding site" evidence="3">
    <location>
        <position position="186"/>
    </location>
    <ligand>
        <name>GTP</name>
        <dbReference type="ChEBI" id="CHEBI:37565"/>
    </ligand>
</feature>
<evidence type="ECO:0000256" key="3">
    <source>
        <dbReference type="PIRSR" id="PIRSR606689-1"/>
    </source>
</evidence>
<dbReference type="PANTHER" id="PTHR45909">
    <property type="entry name" value="ADP-RIBOSYLATION FACTOR-RELATED PROTEIN 1"/>
    <property type="match status" value="1"/>
</dbReference>
<feature type="binding site" evidence="4">
    <location>
        <position position="164"/>
    </location>
    <ligand>
        <name>Mg(2+)</name>
        <dbReference type="ChEBI" id="CHEBI:18420"/>
    </ligand>
</feature>
<reference evidence="5" key="1">
    <citation type="submission" date="2021-03" db="EMBL/GenBank/DDBJ databases">
        <title>Evolutionary innovations through gain and loss of genes in the ectomycorrhizal Boletales.</title>
        <authorList>
            <person name="Wu G."/>
            <person name="Miyauchi S."/>
            <person name="Morin E."/>
            <person name="Yang Z.-L."/>
            <person name="Xu J."/>
            <person name="Martin F.M."/>
        </authorList>
    </citation>
    <scope>NUCLEOTIDE SEQUENCE</scope>
    <source>
        <strain evidence="5">BR01</strain>
    </source>
</reference>
<dbReference type="SMART" id="SM00177">
    <property type="entry name" value="ARF"/>
    <property type="match status" value="1"/>
</dbReference>
<evidence type="ECO:0000256" key="2">
    <source>
        <dbReference type="ARBA" id="ARBA00023134"/>
    </source>
</evidence>
<dbReference type="GO" id="GO:0005525">
    <property type="term" value="F:GTP binding"/>
    <property type="evidence" value="ECO:0007669"/>
    <property type="project" value="UniProtKB-KW"/>
</dbReference>
<dbReference type="PRINTS" id="PR00328">
    <property type="entry name" value="SAR1GTPBP"/>
</dbReference>
<organism evidence="5 6">
    <name type="scientific">Boletus reticuloceps</name>
    <dbReference type="NCBI Taxonomy" id="495285"/>
    <lineage>
        <taxon>Eukaryota</taxon>
        <taxon>Fungi</taxon>
        <taxon>Dikarya</taxon>
        <taxon>Basidiomycota</taxon>
        <taxon>Agaricomycotina</taxon>
        <taxon>Agaricomycetes</taxon>
        <taxon>Agaricomycetidae</taxon>
        <taxon>Boletales</taxon>
        <taxon>Boletineae</taxon>
        <taxon>Boletaceae</taxon>
        <taxon>Boletoideae</taxon>
        <taxon>Boletus</taxon>
    </lineage>
</organism>
<feature type="binding site" evidence="3">
    <location>
        <begin position="133"/>
        <end position="140"/>
    </location>
    <ligand>
        <name>GTP</name>
        <dbReference type="ChEBI" id="CHEBI:37565"/>
    </ligand>
</feature>
<gene>
    <name evidence="5" type="ORF">JVT61DRAFT_11823</name>
</gene>
<keyword evidence="4" id="KW-0479">Metal-binding</keyword>
<dbReference type="InterPro" id="IPR024156">
    <property type="entry name" value="Small_GTPase_ARF"/>
</dbReference>
<dbReference type="GO" id="GO:0006886">
    <property type="term" value="P:intracellular protein transport"/>
    <property type="evidence" value="ECO:0007669"/>
    <property type="project" value="TreeGrafter"/>
</dbReference>
<comment type="caution">
    <text evidence="5">The sequence shown here is derived from an EMBL/GenBank/DDBJ whole genome shotgun (WGS) entry which is preliminary data.</text>
</comment>
<dbReference type="AlphaFoldDB" id="A0A8I2YVJ6"/>
<dbReference type="Gene3D" id="3.40.50.300">
    <property type="entry name" value="P-loop containing nucleotide triphosphate hydrolases"/>
    <property type="match status" value="1"/>
</dbReference>
<evidence type="ECO:0000313" key="5">
    <source>
        <dbReference type="EMBL" id="KAG6379360.1"/>
    </source>
</evidence>
<name>A0A8I2YVJ6_9AGAM</name>
<evidence type="ECO:0000313" key="6">
    <source>
        <dbReference type="Proteomes" id="UP000683000"/>
    </source>
</evidence>
<dbReference type="Proteomes" id="UP000683000">
    <property type="component" value="Unassembled WGS sequence"/>
</dbReference>
<keyword evidence="1 3" id="KW-0547">Nucleotide-binding</keyword>
<keyword evidence="2 3" id="KW-0342">GTP-binding</keyword>
<evidence type="ECO:0000256" key="1">
    <source>
        <dbReference type="ARBA" id="ARBA00022741"/>
    </source>
</evidence>
<proteinExistence type="predicted"/>
<dbReference type="GO" id="GO:0046872">
    <property type="term" value="F:metal ion binding"/>
    <property type="evidence" value="ECO:0007669"/>
    <property type="project" value="UniProtKB-KW"/>
</dbReference>
<dbReference type="InterPro" id="IPR006689">
    <property type="entry name" value="Small_GTPase_ARF/SAR"/>
</dbReference>
<dbReference type="Pfam" id="PF00025">
    <property type="entry name" value="Arf"/>
    <property type="match status" value="1"/>
</dbReference>
<protein>
    <submittedName>
        <fullName evidence="5">P-loop containing nucleoside triphosphate hydrolase protein</fullName>
    </submittedName>
</protein>
<dbReference type="OrthoDB" id="414781at2759"/>
<dbReference type="PANTHER" id="PTHR45909:SF1">
    <property type="entry name" value="ADP-RIBOSYLATION FACTOR-RELATED PROTEIN 1"/>
    <property type="match status" value="1"/>
</dbReference>
<dbReference type="GO" id="GO:0034067">
    <property type="term" value="P:protein localization to Golgi apparatus"/>
    <property type="evidence" value="ECO:0007669"/>
    <property type="project" value="TreeGrafter"/>
</dbReference>
<accession>A0A8I2YVJ6</accession>
<dbReference type="PROSITE" id="PS51417">
    <property type="entry name" value="ARF"/>
    <property type="match status" value="1"/>
</dbReference>
<evidence type="ECO:0000256" key="4">
    <source>
        <dbReference type="PIRSR" id="PIRSR606689-2"/>
    </source>
</evidence>
<keyword evidence="4" id="KW-0460">Magnesium</keyword>
<dbReference type="GO" id="GO:0003924">
    <property type="term" value="F:GTPase activity"/>
    <property type="evidence" value="ECO:0007669"/>
    <property type="project" value="InterPro"/>
</dbReference>
<feature type="binding site" evidence="3">
    <location>
        <begin position="242"/>
        <end position="245"/>
    </location>
    <ligand>
        <name>GTP</name>
        <dbReference type="ChEBI" id="CHEBI:37565"/>
    </ligand>
</feature>
<dbReference type="EMBL" id="JAGFBS010000005">
    <property type="protein sequence ID" value="KAG6379360.1"/>
    <property type="molecule type" value="Genomic_DNA"/>
</dbReference>
<dbReference type="InterPro" id="IPR027417">
    <property type="entry name" value="P-loop_NTPase"/>
</dbReference>
<dbReference type="GO" id="GO:0043001">
    <property type="term" value="P:Golgi to plasma membrane protein transport"/>
    <property type="evidence" value="ECO:0007669"/>
    <property type="project" value="TreeGrafter"/>
</dbReference>
<keyword evidence="5" id="KW-0378">Hydrolase</keyword>
<feature type="binding site" evidence="4">
    <location>
        <position position="140"/>
    </location>
    <ligand>
        <name>Mg(2+)</name>
        <dbReference type="ChEBI" id="CHEBI:18420"/>
    </ligand>
</feature>
<sequence>MDRAWHRDDRLSAPWALGGIPDVPARKVLVADIGVAAGRNVLRYRGAIPYRKIILRLTSSNGPRLTGLEAVSYRWVTGGGCCWPKLKLPHTSLLCTTSSRAYTNISLGERSVGVLDLVTKRHRKEEFSIIIIGLDGAGKTTLLEKIKTFYNDTPGLDPSKIGPTVGQNMGKVSLPSTILSFFDLGGQRGMRSIWHRYYDDCHAVVYVIDAQDRERLGEGWEVFDSVLSSPRILNVPLLLLANKQDTSTSMSATEIRQDYEVWDHHRRDSARRRYAEEEGEEEERKKRRIASLEVLGVSAFEGQGVREAVDWLFLRVQNSRQDLGDRATRRGWWSR</sequence>
<keyword evidence="6" id="KW-1185">Reference proteome</keyword>
<dbReference type="SUPFAM" id="SSF52540">
    <property type="entry name" value="P-loop containing nucleoside triphosphate hydrolases"/>
    <property type="match status" value="1"/>
</dbReference>
<dbReference type="GO" id="GO:0005794">
    <property type="term" value="C:Golgi apparatus"/>
    <property type="evidence" value="ECO:0007669"/>
    <property type="project" value="TreeGrafter"/>
</dbReference>
<dbReference type="SMART" id="SM00178">
    <property type="entry name" value="SAR"/>
    <property type="match status" value="1"/>
</dbReference>